<dbReference type="Proteomes" id="UP000326757">
    <property type="component" value="Unassembled WGS sequence"/>
</dbReference>
<accession>A0A5N6KL25</accession>
<dbReference type="AlphaFoldDB" id="A0A5N6KL25"/>
<organism evidence="1 2">
    <name type="scientific">Monilinia laxa</name>
    <name type="common">Brown rot fungus</name>
    <name type="synonym">Sclerotinia laxa</name>
    <dbReference type="NCBI Taxonomy" id="61186"/>
    <lineage>
        <taxon>Eukaryota</taxon>
        <taxon>Fungi</taxon>
        <taxon>Dikarya</taxon>
        <taxon>Ascomycota</taxon>
        <taxon>Pezizomycotina</taxon>
        <taxon>Leotiomycetes</taxon>
        <taxon>Helotiales</taxon>
        <taxon>Sclerotiniaceae</taxon>
        <taxon>Monilinia</taxon>
    </lineage>
</organism>
<evidence type="ECO:0000313" key="1">
    <source>
        <dbReference type="EMBL" id="KAB8304402.1"/>
    </source>
</evidence>
<dbReference type="EMBL" id="VIGI01000001">
    <property type="protein sequence ID" value="KAB8304402.1"/>
    <property type="molecule type" value="Genomic_DNA"/>
</dbReference>
<evidence type="ECO:0000313" key="2">
    <source>
        <dbReference type="Proteomes" id="UP000326757"/>
    </source>
</evidence>
<reference evidence="1 2" key="1">
    <citation type="submission" date="2019-06" db="EMBL/GenBank/DDBJ databases">
        <title>Genome Sequence of the Brown Rot Fungal Pathogen Monilinia laxa.</title>
        <authorList>
            <person name="De Miccolis Angelini R.M."/>
            <person name="Landi L."/>
            <person name="Abate D."/>
            <person name="Pollastro S."/>
            <person name="Romanazzi G."/>
            <person name="Faretra F."/>
        </authorList>
    </citation>
    <scope>NUCLEOTIDE SEQUENCE [LARGE SCALE GENOMIC DNA]</scope>
    <source>
        <strain evidence="1 2">Mlax316</strain>
    </source>
</reference>
<sequence>MKSYLNLIDFKDELIDYDGLYCAVLFLPQIPINYQITKLPNYQITKLPNYQITKLPNYQITKLPNYQILYNHTIIPIIPITTSTTTSTITTITITTTTTTTTTTSTTTIIPTHIFHNQSHNPILSDSGSSSTHALTLTFTPLHPVRYLS</sequence>
<comment type="caution">
    <text evidence="1">The sequence shown here is derived from an EMBL/GenBank/DDBJ whole genome shotgun (WGS) entry which is preliminary data.</text>
</comment>
<gene>
    <name evidence="1" type="ORF">EYC80_003806</name>
</gene>
<proteinExistence type="predicted"/>
<keyword evidence="2" id="KW-1185">Reference proteome</keyword>
<name>A0A5N6KL25_MONLA</name>
<protein>
    <submittedName>
        <fullName evidence="1">Uncharacterized protein</fullName>
    </submittedName>
</protein>